<evidence type="ECO:0000256" key="7">
    <source>
        <dbReference type="RuleBase" id="RU003423"/>
    </source>
</evidence>
<dbReference type="CDD" id="cd06849">
    <property type="entry name" value="lipoyl_domain"/>
    <property type="match status" value="1"/>
</dbReference>
<dbReference type="Gene3D" id="3.30.559.10">
    <property type="entry name" value="Chloramphenicol acetyltransferase-like domain"/>
    <property type="match status" value="1"/>
</dbReference>
<dbReference type="InterPro" id="IPR001078">
    <property type="entry name" value="2-oxoacid_DH_actylTfrase"/>
</dbReference>
<reference evidence="11 12" key="1">
    <citation type="submission" date="2022-03" db="EMBL/GenBank/DDBJ databases">
        <title>Chryseobacterium sp. isolated from particulate matters in swine house.</title>
        <authorList>
            <person name="Won M."/>
            <person name="Kim S.-J."/>
            <person name="Kwon S.-W."/>
        </authorList>
    </citation>
    <scope>NUCLEOTIDE SEQUENCE [LARGE SCALE GENOMIC DNA]</scope>
    <source>
        <strain evidence="11 12">SC2-2</strain>
    </source>
</reference>
<evidence type="ECO:0000256" key="6">
    <source>
        <dbReference type="ARBA" id="ARBA00023315"/>
    </source>
</evidence>
<dbReference type="PANTHER" id="PTHR43178">
    <property type="entry name" value="DIHYDROLIPOAMIDE ACETYLTRANSFERASE COMPONENT OF PYRUVATE DEHYDROGENASE COMPLEX"/>
    <property type="match status" value="1"/>
</dbReference>
<comment type="cofactor">
    <cofactor evidence="1 7">
        <name>(R)-lipoate</name>
        <dbReference type="ChEBI" id="CHEBI:83088"/>
    </cofactor>
</comment>
<dbReference type="PROSITE" id="PS51826">
    <property type="entry name" value="PSBD"/>
    <property type="match status" value="1"/>
</dbReference>
<gene>
    <name evidence="11" type="ORF">MTP09_09020</name>
</gene>
<dbReference type="RefSeq" id="WP_243548078.1">
    <property type="nucleotide sequence ID" value="NZ_CP094532.1"/>
</dbReference>
<dbReference type="Gene3D" id="2.40.50.100">
    <property type="match status" value="1"/>
</dbReference>
<feature type="region of interest" description="Disordered" evidence="8">
    <location>
        <begin position="191"/>
        <end position="226"/>
    </location>
</feature>
<sequence>MAEYKLLLPSMGEGVMEATIISWMFNEGDMVKEDDSVVEIATDKVDSDVPTPVSGKIVKILKHKDEVAKIGEAIAILDTSSNLSVTGEGETVAEQPQEPKSHAEVKTEIPAPTAEEIKELEKPLQNQPVVEFSGDLYLSPLVKSIAQQENISETELKSIKGSGLEGRITKEDILAFVSNRGQVEVKDEVEQITPTHQLTNTPTTSSSEAKQTHQLSNASTPPLNSGDEIIQMDRVRKIIADAMVNSKRTSPHVTSFIETDVTNVVRWRAKHKATFEKREGERLTFMPIFVKAVVKAIQDYPLINISVDGDKIIKKKNINIGMATALPDGNLIVPVIKNADQLSLSGLAKAINDLAYRAKNKKLKPEDTQGATYTISNVGSFGNLMGTPIIPQPQVAILAIGAIVKKPAVVETPEGDMIGVRQLMFMSHSYDHRVVDGSLGGMFLKHVHDYLQNWDLDTEI</sequence>
<evidence type="ECO:0000256" key="3">
    <source>
        <dbReference type="ARBA" id="ARBA00011484"/>
    </source>
</evidence>
<evidence type="ECO:0000259" key="10">
    <source>
        <dbReference type="PROSITE" id="PS51826"/>
    </source>
</evidence>
<proteinExistence type="inferred from homology"/>
<accession>A0ABY4BQL3</accession>
<organism evidence="11 12">
    <name type="scientific">Chryseobacterium suipulveris</name>
    <dbReference type="NCBI Taxonomy" id="2929800"/>
    <lineage>
        <taxon>Bacteria</taxon>
        <taxon>Pseudomonadati</taxon>
        <taxon>Bacteroidota</taxon>
        <taxon>Flavobacteriia</taxon>
        <taxon>Flavobacteriales</taxon>
        <taxon>Weeksellaceae</taxon>
        <taxon>Chryseobacterium group</taxon>
        <taxon>Chryseobacterium</taxon>
    </lineage>
</organism>
<dbReference type="EC" id="2.3.1.-" evidence="7"/>
<dbReference type="InterPro" id="IPR036625">
    <property type="entry name" value="E3-bd_dom_sf"/>
</dbReference>
<evidence type="ECO:0000256" key="2">
    <source>
        <dbReference type="ARBA" id="ARBA00007317"/>
    </source>
</evidence>
<dbReference type="InterPro" id="IPR050743">
    <property type="entry name" value="2-oxoacid_DH_E2_comp"/>
</dbReference>
<evidence type="ECO:0000256" key="1">
    <source>
        <dbReference type="ARBA" id="ARBA00001938"/>
    </source>
</evidence>
<keyword evidence="6 7" id="KW-0012">Acyltransferase</keyword>
<dbReference type="Pfam" id="PF00364">
    <property type="entry name" value="Biotin_lipoyl"/>
    <property type="match status" value="1"/>
</dbReference>
<feature type="domain" description="Peripheral subunit-binding (PSBD)" evidence="10">
    <location>
        <begin position="137"/>
        <end position="177"/>
    </location>
</feature>
<dbReference type="PANTHER" id="PTHR43178:SF5">
    <property type="entry name" value="LIPOAMIDE ACYLTRANSFERASE COMPONENT OF BRANCHED-CHAIN ALPHA-KETO ACID DEHYDROGENASE COMPLEX, MITOCHONDRIAL"/>
    <property type="match status" value="1"/>
</dbReference>
<dbReference type="InterPro" id="IPR004167">
    <property type="entry name" value="PSBD"/>
</dbReference>
<dbReference type="PROSITE" id="PS50968">
    <property type="entry name" value="BIOTINYL_LIPOYL"/>
    <property type="match status" value="1"/>
</dbReference>
<feature type="compositionally biased region" description="Low complexity" evidence="8">
    <location>
        <begin position="193"/>
        <end position="204"/>
    </location>
</feature>
<keyword evidence="5 7" id="KW-0450">Lipoyl</keyword>
<dbReference type="Pfam" id="PF02817">
    <property type="entry name" value="E3_binding"/>
    <property type="match status" value="1"/>
</dbReference>
<comment type="subunit">
    <text evidence="3">Forms a 24-polypeptide structural core with octahedral symmetry.</text>
</comment>
<evidence type="ECO:0000256" key="8">
    <source>
        <dbReference type="SAM" id="MobiDB-lite"/>
    </source>
</evidence>
<keyword evidence="4 7" id="KW-0808">Transferase</keyword>
<name>A0ABY4BQL3_9FLAO</name>
<dbReference type="SUPFAM" id="SSF51230">
    <property type="entry name" value="Single hybrid motif"/>
    <property type="match status" value="1"/>
</dbReference>
<dbReference type="InterPro" id="IPR011053">
    <property type="entry name" value="Single_hybrid_motif"/>
</dbReference>
<dbReference type="InterPro" id="IPR000089">
    <property type="entry name" value="Biotin_lipoyl"/>
</dbReference>
<evidence type="ECO:0000313" key="12">
    <source>
        <dbReference type="Proteomes" id="UP000831460"/>
    </source>
</evidence>
<feature type="domain" description="Lipoyl-binding" evidence="9">
    <location>
        <begin position="3"/>
        <end position="78"/>
    </location>
</feature>
<evidence type="ECO:0000259" key="9">
    <source>
        <dbReference type="PROSITE" id="PS50968"/>
    </source>
</evidence>
<evidence type="ECO:0000313" key="11">
    <source>
        <dbReference type="EMBL" id="UOE40061.1"/>
    </source>
</evidence>
<keyword evidence="12" id="KW-1185">Reference proteome</keyword>
<comment type="similarity">
    <text evidence="2 7">Belongs to the 2-oxoacid dehydrogenase family.</text>
</comment>
<dbReference type="Gene3D" id="4.10.320.10">
    <property type="entry name" value="E3-binding domain"/>
    <property type="match status" value="1"/>
</dbReference>
<dbReference type="EMBL" id="CP094532">
    <property type="protein sequence ID" value="UOE40061.1"/>
    <property type="molecule type" value="Genomic_DNA"/>
</dbReference>
<dbReference type="SUPFAM" id="SSF52777">
    <property type="entry name" value="CoA-dependent acyltransferases"/>
    <property type="match status" value="1"/>
</dbReference>
<protein>
    <recommendedName>
        <fullName evidence="7">Dihydrolipoamide acetyltransferase component of pyruvate dehydrogenase complex</fullName>
        <ecNumber evidence="7">2.3.1.-</ecNumber>
    </recommendedName>
</protein>
<evidence type="ECO:0000256" key="5">
    <source>
        <dbReference type="ARBA" id="ARBA00022823"/>
    </source>
</evidence>
<dbReference type="Proteomes" id="UP000831460">
    <property type="component" value="Chromosome"/>
</dbReference>
<dbReference type="PROSITE" id="PS00189">
    <property type="entry name" value="LIPOYL"/>
    <property type="match status" value="1"/>
</dbReference>
<feature type="compositionally biased region" description="Polar residues" evidence="8">
    <location>
        <begin position="205"/>
        <end position="223"/>
    </location>
</feature>
<dbReference type="SUPFAM" id="SSF47005">
    <property type="entry name" value="Peripheral subunit-binding domain of 2-oxo acid dehydrogenase complex"/>
    <property type="match status" value="1"/>
</dbReference>
<dbReference type="Pfam" id="PF00198">
    <property type="entry name" value="2-oxoacid_dh"/>
    <property type="match status" value="1"/>
</dbReference>
<dbReference type="InterPro" id="IPR023213">
    <property type="entry name" value="CAT-like_dom_sf"/>
</dbReference>
<evidence type="ECO:0000256" key="4">
    <source>
        <dbReference type="ARBA" id="ARBA00022679"/>
    </source>
</evidence>
<dbReference type="InterPro" id="IPR003016">
    <property type="entry name" value="2-oxoA_DH_lipoyl-BS"/>
</dbReference>